<organism evidence="1">
    <name type="scientific">Magallana gigas</name>
    <name type="common">Pacific oyster</name>
    <name type="synonym">Crassostrea gigas</name>
    <dbReference type="NCBI Taxonomy" id="29159"/>
    <lineage>
        <taxon>Eukaryota</taxon>
        <taxon>Metazoa</taxon>
        <taxon>Spiralia</taxon>
        <taxon>Lophotrochozoa</taxon>
        <taxon>Mollusca</taxon>
        <taxon>Bivalvia</taxon>
        <taxon>Autobranchia</taxon>
        <taxon>Pteriomorphia</taxon>
        <taxon>Ostreida</taxon>
        <taxon>Ostreoidea</taxon>
        <taxon>Ostreidae</taxon>
        <taxon>Magallana</taxon>
    </lineage>
</organism>
<dbReference type="AlphaFoldDB" id="K1PJ32"/>
<dbReference type="EMBL" id="JH816423">
    <property type="protein sequence ID" value="EKC21573.1"/>
    <property type="molecule type" value="Genomic_DNA"/>
</dbReference>
<accession>K1PJ32</accession>
<dbReference type="HOGENOM" id="CLU_1779234_0_0_1"/>
<name>K1PJ32_MAGGI</name>
<reference evidence="1" key="1">
    <citation type="journal article" date="2012" name="Nature">
        <title>The oyster genome reveals stress adaptation and complexity of shell formation.</title>
        <authorList>
            <person name="Zhang G."/>
            <person name="Fang X."/>
            <person name="Guo X."/>
            <person name="Li L."/>
            <person name="Luo R."/>
            <person name="Xu F."/>
            <person name="Yang P."/>
            <person name="Zhang L."/>
            <person name="Wang X."/>
            <person name="Qi H."/>
            <person name="Xiong Z."/>
            <person name="Que H."/>
            <person name="Xie Y."/>
            <person name="Holland P.W."/>
            <person name="Paps J."/>
            <person name="Zhu Y."/>
            <person name="Wu F."/>
            <person name="Chen Y."/>
            <person name="Wang J."/>
            <person name="Peng C."/>
            <person name="Meng J."/>
            <person name="Yang L."/>
            <person name="Liu J."/>
            <person name="Wen B."/>
            <person name="Zhang N."/>
            <person name="Huang Z."/>
            <person name="Zhu Q."/>
            <person name="Feng Y."/>
            <person name="Mount A."/>
            <person name="Hedgecock D."/>
            <person name="Xu Z."/>
            <person name="Liu Y."/>
            <person name="Domazet-Loso T."/>
            <person name="Du Y."/>
            <person name="Sun X."/>
            <person name="Zhang S."/>
            <person name="Liu B."/>
            <person name="Cheng P."/>
            <person name="Jiang X."/>
            <person name="Li J."/>
            <person name="Fan D."/>
            <person name="Wang W."/>
            <person name="Fu W."/>
            <person name="Wang T."/>
            <person name="Wang B."/>
            <person name="Zhang J."/>
            <person name="Peng Z."/>
            <person name="Li Y."/>
            <person name="Li N."/>
            <person name="Wang J."/>
            <person name="Chen M."/>
            <person name="He Y."/>
            <person name="Tan F."/>
            <person name="Song X."/>
            <person name="Zheng Q."/>
            <person name="Huang R."/>
            <person name="Yang H."/>
            <person name="Du X."/>
            <person name="Chen L."/>
            <person name="Yang M."/>
            <person name="Gaffney P.M."/>
            <person name="Wang S."/>
            <person name="Luo L."/>
            <person name="She Z."/>
            <person name="Ming Y."/>
            <person name="Huang W."/>
            <person name="Zhang S."/>
            <person name="Huang B."/>
            <person name="Zhang Y."/>
            <person name="Qu T."/>
            <person name="Ni P."/>
            <person name="Miao G."/>
            <person name="Wang J."/>
            <person name="Wang Q."/>
            <person name="Steinberg C.E."/>
            <person name="Wang H."/>
            <person name="Li N."/>
            <person name="Qian L."/>
            <person name="Zhang G."/>
            <person name="Li Y."/>
            <person name="Yang H."/>
            <person name="Liu X."/>
            <person name="Wang J."/>
            <person name="Yin Y."/>
            <person name="Wang J."/>
        </authorList>
    </citation>
    <scope>NUCLEOTIDE SEQUENCE [LARGE SCALE GENOMIC DNA]</scope>
    <source>
        <strain evidence="1">05x7-T-G4-1.051#20</strain>
    </source>
</reference>
<protein>
    <submittedName>
        <fullName evidence="1">Uncharacterized protein</fullName>
    </submittedName>
</protein>
<evidence type="ECO:0000313" key="1">
    <source>
        <dbReference type="EMBL" id="EKC21573.1"/>
    </source>
</evidence>
<dbReference type="InParanoid" id="K1PJ32"/>
<sequence length="146" mass="16582">MKIIAEIPTNANRHGALRNHLVDFGIIATFHFVNVVNYICDFFKSNCTLDQINDETTKWVLNEIENKTLALTLSANLTAQQPVLPTLRLPNMRFTNTGSCLEMEYRSKGIRLDISTAKQNLTSLKNSIKWMPTKVNIDYSSDGYQV</sequence>
<gene>
    <name evidence="1" type="ORF">CGI_10003709</name>
</gene>
<proteinExistence type="predicted"/>